<keyword evidence="2" id="KW-1185">Reference proteome</keyword>
<dbReference type="Proteomes" id="UP000557307">
    <property type="component" value="Unassembled WGS sequence"/>
</dbReference>
<dbReference type="EMBL" id="JACHGF010000002">
    <property type="protein sequence ID" value="MBB5283575.1"/>
    <property type="molecule type" value="Genomic_DNA"/>
</dbReference>
<sequence length="79" mass="8477">MLTGKELFEKYRQLGLQAGPGTEASQYAGTLFCGMIIQGEAAVFRLLEEAEAKGNKLALTFPLPFEKGPSEPSGLALED</sequence>
<protein>
    <submittedName>
        <fullName evidence="1">Uncharacterized protein</fullName>
    </submittedName>
</protein>
<proteinExistence type="predicted"/>
<accession>A0A840TKW3</accession>
<organism evidence="1 2">
    <name type="scientific">Rhabdobacter roseus</name>
    <dbReference type="NCBI Taxonomy" id="1655419"/>
    <lineage>
        <taxon>Bacteria</taxon>
        <taxon>Pseudomonadati</taxon>
        <taxon>Bacteroidota</taxon>
        <taxon>Cytophagia</taxon>
        <taxon>Cytophagales</taxon>
        <taxon>Cytophagaceae</taxon>
        <taxon>Rhabdobacter</taxon>
    </lineage>
</organism>
<evidence type="ECO:0000313" key="2">
    <source>
        <dbReference type="Proteomes" id="UP000557307"/>
    </source>
</evidence>
<name>A0A840TKW3_9BACT</name>
<comment type="caution">
    <text evidence="1">The sequence shown here is derived from an EMBL/GenBank/DDBJ whole genome shotgun (WGS) entry which is preliminary data.</text>
</comment>
<dbReference type="AlphaFoldDB" id="A0A840TKW3"/>
<evidence type="ECO:0000313" key="1">
    <source>
        <dbReference type="EMBL" id="MBB5283575.1"/>
    </source>
</evidence>
<gene>
    <name evidence="1" type="ORF">HNQ92_001701</name>
</gene>
<reference evidence="1 2" key="1">
    <citation type="submission" date="2020-08" db="EMBL/GenBank/DDBJ databases">
        <title>Genomic Encyclopedia of Type Strains, Phase IV (KMG-IV): sequencing the most valuable type-strain genomes for metagenomic binning, comparative biology and taxonomic classification.</title>
        <authorList>
            <person name="Goeker M."/>
        </authorList>
    </citation>
    <scope>NUCLEOTIDE SEQUENCE [LARGE SCALE GENOMIC DNA]</scope>
    <source>
        <strain evidence="1 2">DSM 105074</strain>
    </source>
</reference>